<dbReference type="Proteomes" id="UP000001514">
    <property type="component" value="Unassembled WGS sequence"/>
</dbReference>
<dbReference type="OrthoDB" id="10022521at2759"/>
<organism evidence="3">
    <name type="scientific">Selaginella moellendorffii</name>
    <name type="common">Spikemoss</name>
    <dbReference type="NCBI Taxonomy" id="88036"/>
    <lineage>
        <taxon>Eukaryota</taxon>
        <taxon>Viridiplantae</taxon>
        <taxon>Streptophyta</taxon>
        <taxon>Embryophyta</taxon>
        <taxon>Tracheophyta</taxon>
        <taxon>Lycopodiopsida</taxon>
        <taxon>Selaginellales</taxon>
        <taxon>Selaginellaceae</taxon>
        <taxon>Selaginella</taxon>
    </lineage>
</organism>
<dbReference type="OMA" id="NIAFAFH"/>
<reference evidence="2 3" key="1">
    <citation type="journal article" date="2011" name="Science">
        <title>The Selaginella genome identifies genetic changes associated with the evolution of vascular plants.</title>
        <authorList>
            <person name="Banks J.A."/>
            <person name="Nishiyama T."/>
            <person name="Hasebe M."/>
            <person name="Bowman J.L."/>
            <person name="Gribskov M."/>
            <person name="dePamphilis C."/>
            <person name="Albert V.A."/>
            <person name="Aono N."/>
            <person name="Aoyama T."/>
            <person name="Ambrose B.A."/>
            <person name="Ashton N.W."/>
            <person name="Axtell M.J."/>
            <person name="Barker E."/>
            <person name="Barker M.S."/>
            <person name="Bennetzen J.L."/>
            <person name="Bonawitz N.D."/>
            <person name="Chapple C."/>
            <person name="Cheng C."/>
            <person name="Correa L.G."/>
            <person name="Dacre M."/>
            <person name="DeBarry J."/>
            <person name="Dreyer I."/>
            <person name="Elias M."/>
            <person name="Engstrom E.M."/>
            <person name="Estelle M."/>
            <person name="Feng L."/>
            <person name="Finet C."/>
            <person name="Floyd S.K."/>
            <person name="Frommer W.B."/>
            <person name="Fujita T."/>
            <person name="Gramzow L."/>
            <person name="Gutensohn M."/>
            <person name="Harholt J."/>
            <person name="Hattori M."/>
            <person name="Heyl A."/>
            <person name="Hirai T."/>
            <person name="Hiwatashi Y."/>
            <person name="Ishikawa M."/>
            <person name="Iwata M."/>
            <person name="Karol K.G."/>
            <person name="Koehler B."/>
            <person name="Kolukisaoglu U."/>
            <person name="Kubo M."/>
            <person name="Kurata T."/>
            <person name="Lalonde S."/>
            <person name="Li K."/>
            <person name="Li Y."/>
            <person name="Litt A."/>
            <person name="Lyons E."/>
            <person name="Manning G."/>
            <person name="Maruyama T."/>
            <person name="Michael T.P."/>
            <person name="Mikami K."/>
            <person name="Miyazaki S."/>
            <person name="Morinaga S."/>
            <person name="Murata T."/>
            <person name="Mueller-Roeber B."/>
            <person name="Nelson D.R."/>
            <person name="Obara M."/>
            <person name="Oguri Y."/>
            <person name="Olmstead R.G."/>
            <person name="Onodera N."/>
            <person name="Petersen B.L."/>
            <person name="Pils B."/>
            <person name="Prigge M."/>
            <person name="Rensing S.A."/>
            <person name="Riano-Pachon D.M."/>
            <person name="Roberts A.W."/>
            <person name="Sato Y."/>
            <person name="Scheller H.V."/>
            <person name="Schulz B."/>
            <person name="Schulz C."/>
            <person name="Shakirov E.V."/>
            <person name="Shibagaki N."/>
            <person name="Shinohara N."/>
            <person name="Shippen D.E."/>
            <person name="Soerensen I."/>
            <person name="Sotooka R."/>
            <person name="Sugimoto N."/>
            <person name="Sugita M."/>
            <person name="Sumikawa N."/>
            <person name="Tanurdzic M."/>
            <person name="Theissen G."/>
            <person name="Ulvskov P."/>
            <person name="Wakazuki S."/>
            <person name="Weng J.K."/>
            <person name="Willats W.W."/>
            <person name="Wipf D."/>
            <person name="Wolf P.G."/>
            <person name="Yang L."/>
            <person name="Zimmer A.D."/>
            <person name="Zhu Q."/>
            <person name="Mitros T."/>
            <person name="Hellsten U."/>
            <person name="Loque D."/>
            <person name="Otillar R."/>
            <person name="Salamov A."/>
            <person name="Schmutz J."/>
            <person name="Shapiro H."/>
            <person name="Lindquist E."/>
            <person name="Lucas S."/>
            <person name="Rokhsar D."/>
            <person name="Grigoriev I.V."/>
        </authorList>
    </citation>
    <scope>NUCLEOTIDE SEQUENCE [LARGE SCALE GENOMIC DNA]</scope>
</reference>
<dbReference type="EMBL" id="GL377655">
    <property type="protein sequence ID" value="EFJ10252.1"/>
    <property type="molecule type" value="Genomic_DNA"/>
</dbReference>
<dbReference type="PANTHER" id="PTHR35128">
    <property type="entry name" value="SECRETION-REGULATING GUANINE NUCLEOTIDE EXCHANGE FACTOR"/>
    <property type="match status" value="1"/>
</dbReference>
<dbReference type="AlphaFoldDB" id="D8SZA6"/>
<keyword evidence="3" id="KW-1185">Reference proteome</keyword>
<dbReference type="InParanoid" id="D8SZA6"/>
<dbReference type="PANTHER" id="PTHR35128:SF1">
    <property type="entry name" value="SECRETION-REGULATING GUANINE NUCLEOTIDE EXCHANGE FACTOR"/>
    <property type="match status" value="1"/>
</dbReference>
<gene>
    <name evidence="2" type="ORF">SELMODRAFT_128651</name>
</gene>
<dbReference type="InterPro" id="IPR029058">
    <property type="entry name" value="AB_hydrolase_fold"/>
</dbReference>
<evidence type="ECO:0000313" key="3">
    <source>
        <dbReference type="Proteomes" id="UP000001514"/>
    </source>
</evidence>
<dbReference type="SUPFAM" id="SSF53474">
    <property type="entry name" value="alpha/beta-Hydrolases"/>
    <property type="match status" value="1"/>
</dbReference>
<evidence type="ECO:0008006" key="4">
    <source>
        <dbReference type="Google" id="ProtNLM"/>
    </source>
</evidence>
<sequence>MEEERTPSPPPVVIFTSSSSSHSRQDHRASSQDHWASSAPTHELLEGVELVWQIPSSPPRAILFIAHPGCGSPGDFFPPHRDCARCKGLPEHSAITQRAIGARYAVVAIKSAKDYWQTWPLEASQDAFNVERILDSWKNRHGMANLPLVALGCASGGSFVSALALRIEFAALVIMISHGVTRAFQRATNRYPPTLFVHMPKDSLTAAKIEREIRALQSKGIPTEEIACLDFPVTSEIFRSLLSSHGASKLFAALVIHGVINGEGFVTSAMQTSEIRELLQRADIFGEADEDEREMVVESVNCLIRVAEARHAVTARKCSEIFDWLEQYIIRRHL</sequence>
<protein>
    <recommendedName>
        <fullName evidence="4">Dienelactone hydrolase domain-containing protein</fullName>
    </recommendedName>
</protein>
<dbReference type="HOGENOM" id="CLU_050453_0_0_1"/>
<accession>D8SZA6</accession>
<name>D8SZA6_SELML</name>
<evidence type="ECO:0000313" key="2">
    <source>
        <dbReference type="EMBL" id="EFJ10252.1"/>
    </source>
</evidence>
<dbReference type="Gene3D" id="3.40.50.1820">
    <property type="entry name" value="alpha/beta hydrolase"/>
    <property type="match status" value="1"/>
</dbReference>
<dbReference type="Gramene" id="EFJ10252">
    <property type="protein sequence ID" value="EFJ10252"/>
    <property type="gene ID" value="SELMODRAFT_128651"/>
</dbReference>
<evidence type="ECO:0000256" key="1">
    <source>
        <dbReference type="SAM" id="MobiDB-lite"/>
    </source>
</evidence>
<feature type="region of interest" description="Disordered" evidence="1">
    <location>
        <begin position="1"/>
        <end position="38"/>
    </location>
</feature>
<dbReference type="eggNOG" id="ENOG502QS1G">
    <property type="taxonomic scope" value="Eukaryota"/>
</dbReference>
<dbReference type="KEGG" id="smo:SELMODRAFT_128651"/>
<proteinExistence type="predicted"/>